<name>A0A3P6DJQ6_BRAOL</name>
<sequence>MGSFQRNKSNHWIDIKGKGILYDEDDEPIKLTDQDTSQNIIEFQLHNIIFRRNTFHFFRRLKSVFTMCMQRYIEREKTN</sequence>
<evidence type="ECO:0000313" key="1">
    <source>
        <dbReference type="EMBL" id="VDD31617.1"/>
    </source>
</evidence>
<reference evidence="1" key="1">
    <citation type="submission" date="2018-11" db="EMBL/GenBank/DDBJ databases">
        <authorList>
            <consortium name="Genoscope - CEA"/>
            <person name="William W."/>
        </authorList>
    </citation>
    <scope>NUCLEOTIDE SEQUENCE</scope>
</reference>
<gene>
    <name evidence="1" type="ORF">BOLC9T56940H</name>
</gene>
<organism evidence="1">
    <name type="scientific">Brassica oleracea</name>
    <name type="common">Wild cabbage</name>
    <dbReference type="NCBI Taxonomy" id="3712"/>
    <lineage>
        <taxon>Eukaryota</taxon>
        <taxon>Viridiplantae</taxon>
        <taxon>Streptophyta</taxon>
        <taxon>Embryophyta</taxon>
        <taxon>Tracheophyta</taxon>
        <taxon>Spermatophyta</taxon>
        <taxon>Magnoliopsida</taxon>
        <taxon>eudicotyledons</taxon>
        <taxon>Gunneridae</taxon>
        <taxon>Pentapetalae</taxon>
        <taxon>rosids</taxon>
        <taxon>malvids</taxon>
        <taxon>Brassicales</taxon>
        <taxon>Brassicaceae</taxon>
        <taxon>Brassiceae</taxon>
        <taxon>Brassica</taxon>
    </lineage>
</organism>
<proteinExistence type="predicted"/>
<accession>A0A3P6DJQ6</accession>
<dbReference type="AlphaFoldDB" id="A0A3P6DJQ6"/>
<dbReference type="EMBL" id="LR031875">
    <property type="protein sequence ID" value="VDD31617.1"/>
    <property type="molecule type" value="Genomic_DNA"/>
</dbReference>
<protein>
    <submittedName>
        <fullName evidence="1">Uncharacterized protein</fullName>
    </submittedName>
</protein>